<name>A0ABT2JM96_9ACTN</name>
<dbReference type="Pfam" id="PF13529">
    <property type="entry name" value="Peptidase_C39_2"/>
    <property type="match status" value="1"/>
</dbReference>
<feature type="domain" description="Peptidase C39-like" evidence="3">
    <location>
        <begin position="82"/>
        <end position="221"/>
    </location>
</feature>
<dbReference type="EMBL" id="JAJAGO010000001">
    <property type="protein sequence ID" value="MCT2588384.1"/>
    <property type="molecule type" value="Genomic_DNA"/>
</dbReference>
<evidence type="ECO:0000256" key="2">
    <source>
        <dbReference type="SAM" id="SignalP"/>
    </source>
</evidence>
<organism evidence="4 5">
    <name type="scientific">Streptomyces gossypii</name>
    <dbReference type="NCBI Taxonomy" id="2883101"/>
    <lineage>
        <taxon>Bacteria</taxon>
        <taxon>Bacillati</taxon>
        <taxon>Actinomycetota</taxon>
        <taxon>Actinomycetes</taxon>
        <taxon>Kitasatosporales</taxon>
        <taxon>Streptomycetaceae</taxon>
        <taxon>Streptomyces</taxon>
    </lineage>
</organism>
<dbReference type="InterPro" id="IPR039564">
    <property type="entry name" value="Peptidase_C39-like"/>
</dbReference>
<proteinExistence type="predicted"/>
<dbReference type="InterPro" id="IPR038765">
    <property type="entry name" value="Papain-like_cys_pep_sf"/>
</dbReference>
<gene>
    <name evidence="4" type="ORF">LHJ74_00210</name>
</gene>
<dbReference type="Proteomes" id="UP001156389">
    <property type="component" value="Unassembled WGS sequence"/>
</dbReference>
<evidence type="ECO:0000256" key="1">
    <source>
        <dbReference type="SAM" id="MobiDB-lite"/>
    </source>
</evidence>
<accession>A0ABT2JM96</accession>
<evidence type="ECO:0000313" key="4">
    <source>
        <dbReference type="EMBL" id="MCT2588384.1"/>
    </source>
</evidence>
<sequence length="247" mass="26393">MRRRAFAGALGLGATGALLSTGTARAADGRAADGRGRQVAPLPPDPAHPNGIQVETEIVGGRRSAFPTLRTKEVHAKGEHVLSVEYQVQETGYWCGPAATRCALSARVAAPSQGTLAAELGTHTGGTDHISQVTRVLNSRIDAGQYFTREMPNDPPTQAQIDLLWSDVVADIDNNYAIVANIVAPPGNQPPGYPPDQTVYHYFTVIGYDTDHNTVLIADSASFNGWQIYWLNFSQLASLIPPKGYSA</sequence>
<dbReference type="SUPFAM" id="SSF54001">
    <property type="entry name" value="Cysteine proteinases"/>
    <property type="match status" value="1"/>
</dbReference>
<evidence type="ECO:0000259" key="3">
    <source>
        <dbReference type="Pfam" id="PF13529"/>
    </source>
</evidence>
<feature type="signal peptide" evidence="2">
    <location>
        <begin position="1"/>
        <end position="26"/>
    </location>
</feature>
<keyword evidence="5" id="KW-1185">Reference proteome</keyword>
<feature type="region of interest" description="Disordered" evidence="1">
    <location>
        <begin position="29"/>
        <end position="49"/>
    </location>
</feature>
<feature type="chain" id="PRO_5046467754" evidence="2">
    <location>
        <begin position="27"/>
        <end position="247"/>
    </location>
</feature>
<protein>
    <submittedName>
        <fullName evidence="4">C39 family peptidase</fullName>
    </submittedName>
</protein>
<dbReference type="RefSeq" id="WP_260215290.1">
    <property type="nucleotide sequence ID" value="NZ_JAJAGO010000001.1"/>
</dbReference>
<comment type="caution">
    <text evidence="4">The sequence shown here is derived from an EMBL/GenBank/DDBJ whole genome shotgun (WGS) entry which is preliminary data.</text>
</comment>
<evidence type="ECO:0000313" key="5">
    <source>
        <dbReference type="Proteomes" id="UP001156389"/>
    </source>
</evidence>
<keyword evidence="2" id="KW-0732">Signal</keyword>
<reference evidence="4 5" key="1">
    <citation type="submission" date="2021-10" db="EMBL/GenBank/DDBJ databases">
        <title>Streptomyces gossypii sp. nov., isolated from soil collected from cotton field.</title>
        <authorList>
            <person name="Ge X."/>
            <person name="Chen X."/>
            <person name="Liu W."/>
        </authorList>
    </citation>
    <scope>NUCLEOTIDE SEQUENCE [LARGE SCALE GENOMIC DNA]</scope>
    <source>
        <strain evidence="4 5">N2-109</strain>
    </source>
</reference>